<comment type="similarity">
    <text evidence="5 6">Belongs to the anion channel-forming bestrophin (TC 1.A.46) family. Calcium-sensitive chloride channel subfamily.</text>
</comment>
<proteinExistence type="evidence at transcript level"/>
<keyword evidence="6" id="KW-0813">Transport</keyword>
<keyword evidence="6" id="KW-0406">Ion transport</keyword>
<sequence>MGDGALARIARDEGIIKSDQALQDIFKFCIDFRWSQITLWYYNWVPIPLAYTQVVFLTVRIYFLICIIGRQFIVDNESHWPIGIYFPLVTILQFIFYIGWSKVAEELLNPCGDDDADFDFESFLARNLKQALAIVD</sequence>
<evidence type="ECO:0000256" key="2">
    <source>
        <dbReference type="ARBA" id="ARBA00022692"/>
    </source>
</evidence>
<dbReference type="EMBL" id="JI181318">
    <property type="protein sequence ID" value="ADY48603.1"/>
    <property type="molecule type" value="mRNA"/>
</dbReference>
<evidence type="ECO:0000256" key="5">
    <source>
        <dbReference type="ARBA" id="ARBA00034769"/>
    </source>
</evidence>
<keyword evidence="3 6" id="KW-1133">Transmembrane helix</keyword>
<dbReference type="GO" id="GO:0034707">
    <property type="term" value="C:chloride channel complex"/>
    <property type="evidence" value="ECO:0007669"/>
    <property type="project" value="UniProtKB-KW"/>
</dbReference>
<feature type="transmembrane region" description="Helical" evidence="6">
    <location>
        <begin position="49"/>
        <end position="68"/>
    </location>
</feature>
<keyword evidence="2 6" id="KW-0812">Transmembrane</keyword>
<dbReference type="GO" id="GO:0005254">
    <property type="term" value="F:chloride channel activity"/>
    <property type="evidence" value="ECO:0007669"/>
    <property type="project" value="UniProtKB-KW"/>
</dbReference>
<evidence type="ECO:0000313" key="7">
    <source>
        <dbReference type="EMBL" id="ADY48603.1"/>
    </source>
</evidence>
<keyword evidence="6" id="KW-0868">Chloride</keyword>
<dbReference type="InterPro" id="IPR000615">
    <property type="entry name" value="Bestrophin"/>
</dbReference>
<keyword evidence="6" id="KW-0407">Ion channel</keyword>
<keyword evidence="6" id="KW-1003">Cell membrane</keyword>
<evidence type="ECO:0000256" key="6">
    <source>
        <dbReference type="RuleBase" id="RU363126"/>
    </source>
</evidence>
<keyword evidence="6" id="KW-0869">Chloride channel</keyword>
<name>F1LEP9_ASCSU</name>
<dbReference type="GO" id="GO:0005886">
    <property type="term" value="C:plasma membrane"/>
    <property type="evidence" value="ECO:0007669"/>
    <property type="project" value="UniProtKB-SubCell"/>
</dbReference>
<feature type="transmembrane region" description="Helical" evidence="6">
    <location>
        <begin position="80"/>
        <end position="100"/>
    </location>
</feature>
<evidence type="ECO:0000256" key="1">
    <source>
        <dbReference type="ARBA" id="ARBA00004370"/>
    </source>
</evidence>
<organism evidence="7">
    <name type="scientific">Ascaris suum</name>
    <name type="common">Pig roundworm</name>
    <name type="synonym">Ascaris lumbricoides</name>
    <dbReference type="NCBI Taxonomy" id="6253"/>
    <lineage>
        <taxon>Eukaryota</taxon>
        <taxon>Metazoa</taxon>
        <taxon>Ecdysozoa</taxon>
        <taxon>Nematoda</taxon>
        <taxon>Chromadorea</taxon>
        <taxon>Rhabditida</taxon>
        <taxon>Spirurina</taxon>
        <taxon>Ascaridomorpha</taxon>
        <taxon>Ascaridoidea</taxon>
        <taxon>Ascarididae</taxon>
        <taxon>Ascaris</taxon>
    </lineage>
</organism>
<reference evidence="7" key="1">
    <citation type="journal article" date="2011" name="Genome Res.">
        <title>Deep small RNA sequencing from the nematode Ascaris reveals conservation, functional diversification, and novel developmental profiles.</title>
        <authorList>
            <person name="Wang J."/>
            <person name="Czech B."/>
            <person name="Crunk A."/>
            <person name="Wallace A."/>
            <person name="Mitreva M."/>
            <person name="Hannon G.J."/>
            <person name="Davis R.E."/>
        </authorList>
    </citation>
    <scope>NUCLEOTIDE SEQUENCE</scope>
</reference>
<comment type="function">
    <text evidence="6">Forms chloride channels.</text>
</comment>
<comment type="subcellular location">
    <subcellularLocation>
        <location evidence="6">Cell membrane</location>
        <topology evidence="6">Multi-pass membrane protein</topology>
    </subcellularLocation>
    <subcellularLocation>
        <location evidence="1">Membrane</location>
    </subcellularLocation>
</comment>
<protein>
    <recommendedName>
        <fullName evidence="6">Bestrophin homolog</fullName>
    </recommendedName>
</protein>
<keyword evidence="4 6" id="KW-0472">Membrane</keyword>
<dbReference type="PANTHER" id="PTHR10736:SF0">
    <property type="entry name" value="BESTROPHIN HOMOLOG"/>
    <property type="match status" value="1"/>
</dbReference>
<dbReference type="AlphaFoldDB" id="F1LEP9"/>
<evidence type="ECO:0000256" key="4">
    <source>
        <dbReference type="ARBA" id="ARBA00023136"/>
    </source>
</evidence>
<dbReference type="Pfam" id="PF01062">
    <property type="entry name" value="Bestrophin"/>
    <property type="match status" value="1"/>
</dbReference>
<accession>F1LEP9</accession>
<dbReference type="InterPro" id="IPR021134">
    <property type="entry name" value="Bestrophin-like"/>
</dbReference>
<evidence type="ECO:0000256" key="3">
    <source>
        <dbReference type="ARBA" id="ARBA00022989"/>
    </source>
</evidence>
<dbReference type="PANTHER" id="PTHR10736">
    <property type="entry name" value="BESTROPHIN"/>
    <property type="match status" value="1"/>
</dbReference>